<reference evidence="1 2" key="1">
    <citation type="journal article" date="2021" name="Sci. Rep.">
        <title>Chromosome anchoring in Senegalese sole (Solea senegalensis) reveals sex-associated markers and genome rearrangements in flatfish.</title>
        <authorList>
            <person name="Guerrero-Cozar I."/>
            <person name="Gomez-Garrido J."/>
            <person name="Berbel C."/>
            <person name="Martinez-Blanch J.F."/>
            <person name="Alioto T."/>
            <person name="Claros M.G."/>
            <person name="Gagnaire P.A."/>
            <person name="Manchado M."/>
        </authorList>
    </citation>
    <scope>NUCLEOTIDE SEQUENCE [LARGE SCALE GENOMIC DNA]</scope>
    <source>
        <strain evidence="1">Sse05_10M</strain>
    </source>
</reference>
<comment type="caution">
    <text evidence="1">The sequence shown here is derived from an EMBL/GenBank/DDBJ whole genome shotgun (WGS) entry which is preliminary data.</text>
</comment>
<sequence>MVSKGAELWDIFLYLLELRRFKGFHPFLSLLLLHHGGLVLKPGSGREQLGPG</sequence>
<organism evidence="1 2">
    <name type="scientific">Solea senegalensis</name>
    <name type="common">Senegalese sole</name>
    <dbReference type="NCBI Taxonomy" id="28829"/>
    <lineage>
        <taxon>Eukaryota</taxon>
        <taxon>Metazoa</taxon>
        <taxon>Chordata</taxon>
        <taxon>Craniata</taxon>
        <taxon>Vertebrata</taxon>
        <taxon>Euteleostomi</taxon>
        <taxon>Actinopterygii</taxon>
        <taxon>Neopterygii</taxon>
        <taxon>Teleostei</taxon>
        <taxon>Neoteleostei</taxon>
        <taxon>Acanthomorphata</taxon>
        <taxon>Carangaria</taxon>
        <taxon>Pleuronectiformes</taxon>
        <taxon>Pleuronectoidei</taxon>
        <taxon>Soleidae</taxon>
        <taxon>Solea</taxon>
    </lineage>
</organism>
<evidence type="ECO:0000313" key="2">
    <source>
        <dbReference type="Proteomes" id="UP000693946"/>
    </source>
</evidence>
<dbReference type="Proteomes" id="UP000693946">
    <property type="component" value="Linkage Group LG6"/>
</dbReference>
<gene>
    <name evidence="1" type="ORF">JOB18_013225</name>
</gene>
<name>A0AAV6Q7I5_SOLSE</name>
<protein>
    <submittedName>
        <fullName evidence="1">Uncharacterized protein</fullName>
    </submittedName>
</protein>
<accession>A0AAV6Q7I5</accession>
<keyword evidence="2" id="KW-1185">Reference proteome</keyword>
<proteinExistence type="predicted"/>
<evidence type="ECO:0000313" key="1">
    <source>
        <dbReference type="EMBL" id="KAG7485563.1"/>
    </source>
</evidence>
<dbReference type="AlphaFoldDB" id="A0AAV6Q7I5"/>
<dbReference type="EMBL" id="JAGKHQ010000018">
    <property type="protein sequence ID" value="KAG7485563.1"/>
    <property type="molecule type" value="Genomic_DNA"/>
</dbReference>